<dbReference type="GO" id="GO:0008270">
    <property type="term" value="F:zinc ion binding"/>
    <property type="evidence" value="ECO:0007669"/>
    <property type="project" value="UniProtKB-KW"/>
</dbReference>
<sequence>KLFCETLQKQHSAYNKEYFNERNIRLFPPNDNDDVATKISDSENQLSLIKELNVRRKEVEKKKEASLRKLNEIIDLARKSYEDEILCYEAELKKFQLQVLTNIETQQISSDVIKNSNILELKMECQICFDNNETKEFQPCLHKVCNTCFEKLYVASEEKNDISKMYCPWDRIEVTLIKNI</sequence>
<evidence type="ECO:0000256" key="1">
    <source>
        <dbReference type="PROSITE-ProRule" id="PRU00175"/>
    </source>
</evidence>
<evidence type="ECO:0000259" key="3">
    <source>
        <dbReference type="PROSITE" id="PS50089"/>
    </source>
</evidence>
<keyword evidence="1" id="KW-0479">Metal-binding</keyword>
<keyword evidence="1" id="KW-0863">Zinc-finger</keyword>
<gene>
    <name evidence="4" type="ORF">HK099_007012</name>
</gene>
<comment type="caution">
    <text evidence="4">The sequence shown here is derived from an EMBL/GenBank/DDBJ whole genome shotgun (WGS) entry which is preliminary data.</text>
</comment>
<dbReference type="PROSITE" id="PS50089">
    <property type="entry name" value="ZF_RING_2"/>
    <property type="match status" value="1"/>
</dbReference>
<feature type="domain" description="RING-type" evidence="3">
    <location>
        <begin position="125"/>
        <end position="171"/>
    </location>
</feature>
<dbReference type="EMBL" id="JADGJW010000647">
    <property type="protein sequence ID" value="KAJ3214137.1"/>
    <property type="molecule type" value="Genomic_DNA"/>
</dbReference>
<dbReference type="InterPro" id="IPR001841">
    <property type="entry name" value="Znf_RING"/>
</dbReference>
<dbReference type="Pfam" id="PF13920">
    <property type="entry name" value="zf-C3HC4_3"/>
    <property type="match status" value="1"/>
</dbReference>
<dbReference type="SUPFAM" id="SSF57850">
    <property type="entry name" value="RING/U-box"/>
    <property type="match status" value="1"/>
</dbReference>
<dbReference type="Gene3D" id="3.30.40.10">
    <property type="entry name" value="Zinc/RING finger domain, C3HC4 (zinc finger)"/>
    <property type="match status" value="1"/>
</dbReference>
<accession>A0AAD5U1S5</accession>
<keyword evidence="1" id="KW-0862">Zinc</keyword>
<keyword evidence="5" id="KW-1185">Reference proteome</keyword>
<feature type="non-terminal residue" evidence="4">
    <location>
        <position position="1"/>
    </location>
</feature>
<organism evidence="4 5">
    <name type="scientific">Clydaea vesicula</name>
    <dbReference type="NCBI Taxonomy" id="447962"/>
    <lineage>
        <taxon>Eukaryota</taxon>
        <taxon>Fungi</taxon>
        <taxon>Fungi incertae sedis</taxon>
        <taxon>Chytridiomycota</taxon>
        <taxon>Chytridiomycota incertae sedis</taxon>
        <taxon>Chytridiomycetes</taxon>
        <taxon>Lobulomycetales</taxon>
        <taxon>Lobulomycetaceae</taxon>
        <taxon>Clydaea</taxon>
    </lineage>
</organism>
<dbReference type="Proteomes" id="UP001211065">
    <property type="component" value="Unassembled WGS sequence"/>
</dbReference>
<keyword evidence="2" id="KW-0175">Coiled coil</keyword>
<dbReference type="InterPro" id="IPR013083">
    <property type="entry name" value="Znf_RING/FYVE/PHD"/>
</dbReference>
<evidence type="ECO:0000256" key="2">
    <source>
        <dbReference type="SAM" id="Coils"/>
    </source>
</evidence>
<protein>
    <recommendedName>
        <fullName evidence="3">RING-type domain-containing protein</fullName>
    </recommendedName>
</protein>
<feature type="coiled-coil region" evidence="2">
    <location>
        <begin position="42"/>
        <end position="98"/>
    </location>
</feature>
<name>A0AAD5U1S5_9FUNG</name>
<reference evidence="4" key="1">
    <citation type="submission" date="2020-05" db="EMBL/GenBank/DDBJ databases">
        <title>Phylogenomic resolution of chytrid fungi.</title>
        <authorList>
            <person name="Stajich J.E."/>
            <person name="Amses K."/>
            <person name="Simmons R."/>
            <person name="Seto K."/>
            <person name="Myers J."/>
            <person name="Bonds A."/>
            <person name="Quandt C.A."/>
            <person name="Barry K."/>
            <person name="Liu P."/>
            <person name="Grigoriev I."/>
            <person name="Longcore J.E."/>
            <person name="James T.Y."/>
        </authorList>
    </citation>
    <scope>NUCLEOTIDE SEQUENCE</scope>
    <source>
        <strain evidence="4">JEL0476</strain>
    </source>
</reference>
<evidence type="ECO:0000313" key="4">
    <source>
        <dbReference type="EMBL" id="KAJ3214137.1"/>
    </source>
</evidence>
<dbReference type="AlphaFoldDB" id="A0AAD5U1S5"/>
<proteinExistence type="predicted"/>
<evidence type="ECO:0000313" key="5">
    <source>
        <dbReference type="Proteomes" id="UP001211065"/>
    </source>
</evidence>